<gene>
    <name evidence="1" type="ORF">DHETER_LOCUS10879</name>
</gene>
<keyword evidence="2" id="KW-1185">Reference proteome</keyword>
<organism evidence="1 2">
    <name type="scientific">Dentiscutata heterogama</name>
    <dbReference type="NCBI Taxonomy" id="1316150"/>
    <lineage>
        <taxon>Eukaryota</taxon>
        <taxon>Fungi</taxon>
        <taxon>Fungi incertae sedis</taxon>
        <taxon>Mucoromycota</taxon>
        <taxon>Glomeromycotina</taxon>
        <taxon>Glomeromycetes</taxon>
        <taxon>Diversisporales</taxon>
        <taxon>Gigasporaceae</taxon>
        <taxon>Dentiscutata</taxon>
    </lineage>
</organism>
<sequence length="94" mass="10889">EDEVLRLLISKLSHIDHLSCQYIKKDSSICRKGCWHELGCAIHYKTRSKKLYLICNKLTNSYTGICSSHGEIYKKAWREGKKVKIESDMIETPS</sequence>
<accession>A0ACA9P1S7</accession>
<reference evidence="1" key="1">
    <citation type="submission" date="2021-06" db="EMBL/GenBank/DDBJ databases">
        <authorList>
            <person name="Kallberg Y."/>
            <person name="Tangrot J."/>
            <person name="Rosling A."/>
        </authorList>
    </citation>
    <scope>NUCLEOTIDE SEQUENCE</scope>
    <source>
        <strain evidence="1">IL203A</strain>
    </source>
</reference>
<feature type="non-terminal residue" evidence="1">
    <location>
        <position position="1"/>
    </location>
</feature>
<name>A0ACA9P1S7_9GLOM</name>
<protein>
    <submittedName>
        <fullName evidence="1">15886_t:CDS:1</fullName>
    </submittedName>
</protein>
<dbReference type="Proteomes" id="UP000789702">
    <property type="component" value="Unassembled WGS sequence"/>
</dbReference>
<evidence type="ECO:0000313" key="1">
    <source>
        <dbReference type="EMBL" id="CAG8685348.1"/>
    </source>
</evidence>
<evidence type="ECO:0000313" key="2">
    <source>
        <dbReference type="Proteomes" id="UP000789702"/>
    </source>
</evidence>
<dbReference type="EMBL" id="CAJVPU010022369">
    <property type="protein sequence ID" value="CAG8685348.1"/>
    <property type="molecule type" value="Genomic_DNA"/>
</dbReference>
<proteinExistence type="predicted"/>
<comment type="caution">
    <text evidence="1">The sequence shown here is derived from an EMBL/GenBank/DDBJ whole genome shotgun (WGS) entry which is preliminary data.</text>
</comment>